<feature type="transmembrane region" description="Helical" evidence="1">
    <location>
        <begin position="47"/>
        <end position="67"/>
    </location>
</feature>
<evidence type="ECO:0000256" key="1">
    <source>
        <dbReference type="SAM" id="Phobius"/>
    </source>
</evidence>
<comment type="caution">
    <text evidence="2">The sequence shown here is derived from an EMBL/GenBank/DDBJ whole genome shotgun (WGS) entry which is preliminary data.</text>
</comment>
<feature type="transmembrane region" description="Helical" evidence="1">
    <location>
        <begin position="21"/>
        <end position="41"/>
    </location>
</feature>
<accession>A0A6L9XZU2</accession>
<keyword evidence="1" id="KW-0472">Membrane</keyword>
<organism evidence="2 3">
    <name type="scientific">Leifsonia tongyongensis</name>
    <dbReference type="NCBI Taxonomy" id="1268043"/>
    <lineage>
        <taxon>Bacteria</taxon>
        <taxon>Bacillati</taxon>
        <taxon>Actinomycetota</taxon>
        <taxon>Actinomycetes</taxon>
        <taxon>Micrococcales</taxon>
        <taxon>Microbacteriaceae</taxon>
        <taxon>Leifsonia</taxon>
    </lineage>
</organism>
<proteinExistence type="predicted"/>
<keyword evidence="1" id="KW-0812">Transmembrane</keyword>
<feature type="transmembrane region" description="Helical" evidence="1">
    <location>
        <begin position="136"/>
        <end position="158"/>
    </location>
</feature>
<dbReference type="Proteomes" id="UP000474967">
    <property type="component" value="Unassembled WGS sequence"/>
</dbReference>
<dbReference type="AlphaFoldDB" id="A0A6L9XZU2"/>
<protein>
    <submittedName>
        <fullName evidence="2">Uncharacterized protein</fullName>
    </submittedName>
</protein>
<sequence length="206" mass="22136">MATDRPAESERAAQTGTRSATITRAAWIAILSLTGAFHLFRGAPVDGLIFFAGALGLALDAFGWLRIRPLDRERTARRLLSWILMAVLLLVLALAPLYGGVESVVVVAIGVALIPVVWPQPAVPTPRARPDAVRRAAFAWSVIAVVGCAWEIGAYFMSRPSPAAEFAFPPLSDLVDPFIASPIARAVLIAIWLVGGYALIRRGRSR</sequence>
<keyword evidence="1" id="KW-1133">Transmembrane helix</keyword>
<feature type="transmembrane region" description="Helical" evidence="1">
    <location>
        <begin position="79"/>
        <end position="98"/>
    </location>
</feature>
<name>A0A6L9XZU2_9MICO</name>
<dbReference type="EMBL" id="JAAGWY010000002">
    <property type="protein sequence ID" value="NEN06528.1"/>
    <property type="molecule type" value="Genomic_DNA"/>
</dbReference>
<evidence type="ECO:0000313" key="3">
    <source>
        <dbReference type="Proteomes" id="UP000474967"/>
    </source>
</evidence>
<feature type="transmembrane region" description="Helical" evidence="1">
    <location>
        <begin position="104"/>
        <end position="124"/>
    </location>
</feature>
<dbReference type="RefSeq" id="WP_163289935.1">
    <property type="nucleotide sequence ID" value="NZ_JAAGWY010000002.1"/>
</dbReference>
<evidence type="ECO:0000313" key="2">
    <source>
        <dbReference type="EMBL" id="NEN06528.1"/>
    </source>
</evidence>
<reference evidence="2 3" key="1">
    <citation type="journal article" date="2014" name="J. Microbiol.">
        <title>Diaminobutyricibacter tongyongensis gen. nov., sp. nov. and Homoserinibacter gongjuensis gen. nov., sp. nov. belong to the family Microbacteriaceae.</title>
        <authorList>
            <person name="Kim S.J."/>
            <person name="Ahn J.H."/>
            <person name="Weon H.Y."/>
            <person name="Hamada M."/>
            <person name="Suzuki K."/>
            <person name="Kwon S.W."/>
        </authorList>
    </citation>
    <scope>NUCLEOTIDE SEQUENCE [LARGE SCALE GENOMIC DNA]</scope>
    <source>
        <strain evidence="2 3">NBRC 108724</strain>
    </source>
</reference>
<feature type="transmembrane region" description="Helical" evidence="1">
    <location>
        <begin position="178"/>
        <end position="200"/>
    </location>
</feature>
<gene>
    <name evidence="2" type="ORF">G3T36_11675</name>
</gene>
<keyword evidence="3" id="KW-1185">Reference proteome</keyword>